<feature type="region of interest" description="Disordered" evidence="8">
    <location>
        <begin position="31"/>
        <end position="118"/>
    </location>
</feature>
<feature type="region of interest" description="Disordered" evidence="8">
    <location>
        <begin position="156"/>
        <end position="237"/>
    </location>
</feature>
<dbReference type="InterPro" id="IPR027417">
    <property type="entry name" value="P-loop_NTPase"/>
</dbReference>
<evidence type="ECO:0000256" key="1">
    <source>
        <dbReference type="ARBA" id="ARBA00004123"/>
    </source>
</evidence>
<feature type="region of interest" description="Disordered" evidence="8">
    <location>
        <begin position="577"/>
        <end position="600"/>
    </location>
</feature>
<feature type="region of interest" description="Disordered" evidence="8">
    <location>
        <begin position="379"/>
        <end position="398"/>
    </location>
</feature>
<protein>
    <recommendedName>
        <fullName evidence="13">AAA+ ATPase domain-containing protein</fullName>
    </recommendedName>
</protein>
<evidence type="ECO:0000313" key="12">
    <source>
        <dbReference type="Proteomes" id="UP000747110"/>
    </source>
</evidence>
<evidence type="ECO:0000256" key="2">
    <source>
        <dbReference type="ARBA" id="ARBA00006168"/>
    </source>
</evidence>
<evidence type="ECO:0000313" key="10">
    <source>
        <dbReference type="EMBL" id="GIM17260.1"/>
    </source>
</evidence>
<feature type="region of interest" description="Disordered" evidence="8">
    <location>
        <begin position="509"/>
        <end position="529"/>
    </location>
</feature>
<organism evidence="10 11">
    <name type="scientific">Volvox reticuliferus</name>
    <dbReference type="NCBI Taxonomy" id="1737510"/>
    <lineage>
        <taxon>Eukaryota</taxon>
        <taxon>Viridiplantae</taxon>
        <taxon>Chlorophyta</taxon>
        <taxon>core chlorophytes</taxon>
        <taxon>Chlorophyceae</taxon>
        <taxon>CS clade</taxon>
        <taxon>Chlamydomonadales</taxon>
        <taxon>Volvocaceae</taxon>
        <taxon>Volvox</taxon>
    </lineage>
</organism>
<dbReference type="GO" id="GO:0006281">
    <property type="term" value="P:DNA repair"/>
    <property type="evidence" value="ECO:0007669"/>
    <property type="project" value="InterPro"/>
</dbReference>
<keyword evidence="3" id="KW-0547">Nucleotide-binding</keyword>
<dbReference type="PANTHER" id="PTHR12172">
    <property type="entry name" value="CELL CYCLE CHECKPOINT PROTEIN RAD17"/>
    <property type="match status" value="1"/>
</dbReference>
<dbReference type="EMBL" id="BNCQ01000100">
    <property type="protein sequence ID" value="GIM17260.1"/>
    <property type="molecule type" value="Genomic_DNA"/>
</dbReference>
<proteinExistence type="inferred from homology"/>
<dbReference type="Pfam" id="PF03215">
    <property type="entry name" value="Rad17"/>
    <property type="match status" value="1"/>
</dbReference>
<keyword evidence="6" id="KW-0539">Nucleus</keyword>
<sequence>MSKRPRAAVGTRAGKQQAAASEAVEVINLLEDSSPSEDDPDDFAVQHTAPPSATGAVMRPTKRLRRLDRDLPTQQLQQQQRPQRSALSALASAGRGHASASALSGSRCRQPTGPPANVAKALRQGTLPVSSMPPRTTALPFQPLNVNRRCAMRAAAPAASSDSAPAGIDAGGEGGSPGPSTSPSLSQRSMRGSPDPEYTPVSPSQSPSRGSSQPTVLLRDTRKHPQQSARPNLRQLTFAPARTIGNDIAAGSARGTPFPTARKVALGSGPASTAAHGAPDLCPSRPSGSTQLPHTSPTVGLGAEMWHERHAPRNEEELVQVMHRKKVLEVKDWLERQRTLIIQGSSQAAAVLSQRQCYPEATLLQQQTQMQDGAPRQVHQATPAWPGGSGFNSSGSGSGPGSRFRLPCGLAVLSGPSGCGKSACLRVLAMVTGFEVVEWTPPAPVMWNEHQYQRPTGGVDYGSGPPGSYQSKLDDFESFVSRSKYPSLALAAPLTVLSASAGIDKGMGQGPGQAIASAATRGSSLTSAPVPRPKLLLIEDLPHTHDAERRQRLVAALRDLAATARGPVVLVATEVEGQPGISGRSGGSGPDGGGPMGSSKGLQKDILVALQSAGATTISFNPVTANNIAKLLMRVAAAEGLELSPAAAVGLAEAADGDVRSALQALQMNAMLQKAALRGAEVSVKDSKSSRRGGGGRTRDRGGKKGSASTTTLLRVGRQQALTPGEVARLVAAQRDLGVPLFHALGKFLYNKRGGGGTVAAQGGDDDSNGEDDDTATAAAARGRIDKKDKDSVALQQLNSYSLAAGRQWKLQHAAQLPARLLRPPMRYDPEAILLRCGLEAPVLLSFLHENYPSFVDREAQDAMDDVATVTAYLSDSAVLCGQSRASAIAATAGGGTSLWLEDSPATANLSSAIAASVAARGLMYGNTHPAPHCFNPIRAPASSAINQAAAANRLQLQTAACRLSVAGGSGGAAAFSTSWDGSSTTGGTAGVISVLFGGGSAAQLVSTVMPWLRSLVQMSPQHAVWLAPLLPNVWSYYWNGAVTEGAFLRHVATLPPPYQQQHRWQQNHCTGWGGCGRVAGAAVSTARCQPGVGGGGSSHAAMESMLEQMGLEDEDPIES</sequence>
<feature type="region of interest" description="Disordered" evidence="8">
    <location>
        <begin position="681"/>
        <end position="713"/>
    </location>
</feature>
<dbReference type="Proteomes" id="UP000722791">
    <property type="component" value="Unassembled WGS sequence"/>
</dbReference>
<evidence type="ECO:0000256" key="6">
    <source>
        <dbReference type="ARBA" id="ARBA00023242"/>
    </source>
</evidence>
<feature type="compositionally biased region" description="Low complexity" evidence="8">
    <location>
        <begin position="156"/>
        <end position="168"/>
    </location>
</feature>
<evidence type="ECO:0000256" key="7">
    <source>
        <dbReference type="ARBA" id="ARBA00023306"/>
    </source>
</evidence>
<evidence type="ECO:0000256" key="4">
    <source>
        <dbReference type="ARBA" id="ARBA00022763"/>
    </source>
</evidence>
<keyword evidence="4" id="KW-0227">DNA damage</keyword>
<dbReference type="InterPro" id="IPR004582">
    <property type="entry name" value="Checkpoint_prot_Rad17_Rad24"/>
</dbReference>
<name>A0A8J4M008_9CHLO</name>
<evidence type="ECO:0000256" key="8">
    <source>
        <dbReference type="SAM" id="MobiDB-lite"/>
    </source>
</evidence>
<comment type="similarity">
    <text evidence="2">Belongs to the rad17/RAD24 family.</text>
</comment>
<dbReference type="AlphaFoldDB" id="A0A8J4M008"/>
<evidence type="ECO:0000313" key="9">
    <source>
        <dbReference type="EMBL" id="GIL86706.1"/>
    </source>
</evidence>
<keyword evidence="5" id="KW-0067">ATP-binding</keyword>
<evidence type="ECO:0000256" key="5">
    <source>
        <dbReference type="ARBA" id="ARBA00022840"/>
    </source>
</evidence>
<dbReference type="Proteomes" id="UP000747110">
    <property type="component" value="Unassembled WGS sequence"/>
</dbReference>
<evidence type="ECO:0008006" key="13">
    <source>
        <dbReference type="Google" id="ProtNLM"/>
    </source>
</evidence>
<comment type="subcellular location">
    <subcellularLocation>
        <location evidence="1">Nucleus</location>
    </subcellularLocation>
</comment>
<evidence type="ECO:0000313" key="11">
    <source>
        <dbReference type="Proteomes" id="UP000722791"/>
    </source>
</evidence>
<dbReference type="GO" id="GO:0005524">
    <property type="term" value="F:ATP binding"/>
    <property type="evidence" value="ECO:0007669"/>
    <property type="project" value="UniProtKB-KW"/>
</dbReference>
<accession>A0A8J4M008</accession>
<dbReference type="Gene3D" id="1.10.8.60">
    <property type="match status" value="1"/>
</dbReference>
<dbReference type="GO" id="GO:0005634">
    <property type="term" value="C:nucleus"/>
    <property type="evidence" value="ECO:0007669"/>
    <property type="project" value="UniProtKB-SubCell"/>
</dbReference>
<dbReference type="SUPFAM" id="SSF52540">
    <property type="entry name" value="P-loop containing nucleoside triphosphate hydrolases"/>
    <property type="match status" value="1"/>
</dbReference>
<dbReference type="GO" id="GO:0000077">
    <property type="term" value="P:DNA damage checkpoint signaling"/>
    <property type="evidence" value="ECO:0007669"/>
    <property type="project" value="TreeGrafter"/>
</dbReference>
<feature type="compositionally biased region" description="Low complexity" evidence="8">
    <location>
        <begin position="200"/>
        <end position="214"/>
    </location>
</feature>
<dbReference type="EMBL" id="BNCP01000037">
    <property type="protein sequence ID" value="GIL86706.1"/>
    <property type="molecule type" value="Genomic_DNA"/>
</dbReference>
<dbReference type="Gene3D" id="3.40.50.300">
    <property type="entry name" value="P-loop containing nucleotide triphosphate hydrolases"/>
    <property type="match status" value="1"/>
</dbReference>
<keyword evidence="12" id="KW-1185">Reference proteome</keyword>
<feature type="compositionally biased region" description="Gly residues" evidence="8">
    <location>
        <begin position="583"/>
        <end position="596"/>
    </location>
</feature>
<gene>
    <name evidence="9" type="ORF">Vretifemale_14954</name>
    <name evidence="10" type="ORF">Vretimale_19803</name>
</gene>
<feature type="region of interest" description="Disordered" evidence="8">
    <location>
        <begin position="1"/>
        <end position="20"/>
    </location>
</feature>
<dbReference type="GO" id="GO:0033314">
    <property type="term" value="P:mitotic DNA replication checkpoint signaling"/>
    <property type="evidence" value="ECO:0007669"/>
    <property type="project" value="TreeGrafter"/>
</dbReference>
<comment type="caution">
    <text evidence="10">The sequence shown here is derived from an EMBL/GenBank/DDBJ whole genome shotgun (WGS) entry which is preliminary data.</text>
</comment>
<reference evidence="10" key="1">
    <citation type="journal article" date="2021" name="Proc. Natl. Acad. Sci. U.S.A.">
        <title>Three genomes in the algal genus Volvox reveal the fate of a haploid sex-determining region after a transition to homothallism.</title>
        <authorList>
            <person name="Yamamoto K."/>
            <person name="Hamaji T."/>
            <person name="Kawai-Toyooka H."/>
            <person name="Matsuzaki R."/>
            <person name="Takahashi F."/>
            <person name="Nishimura Y."/>
            <person name="Kawachi M."/>
            <person name="Noguchi H."/>
            <person name="Minakuchi Y."/>
            <person name="Umen J.G."/>
            <person name="Toyoda A."/>
            <person name="Nozaki H."/>
        </authorList>
    </citation>
    <scope>NUCLEOTIDE SEQUENCE</scope>
    <source>
        <strain evidence="10">NIES-3785</strain>
        <strain evidence="9">NIES-3786</strain>
    </source>
</reference>
<feature type="compositionally biased region" description="Low complexity" evidence="8">
    <location>
        <begin position="72"/>
        <end position="107"/>
    </location>
</feature>
<evidence type="ECO:0000256" key="3">
    <source>
        <dbReference type="ARBA" id="ARBA00022741"/>
    </source>
</evidence>
<dbReference type="GO" id="GO:0003689">
    <property type="term" value="F:DNA clamp loader activity"/>
    <property type="evidence" value="ECO:0007669"/>
    <property type="project" value="TreeGrafter"/>
</dbReference>
<dbReference type="GO" id="GO:0003682">
    <property type="term" value="F:chromatin binding"/>
    <property type="evidence" value="ECO:0007669"/>
    <property type="project" value="TreeGrafter"/>
</dbReference>
<dbReference type="PANTHER" id="PTHR12172:SF0">
    <property type="entry name" value="CELL CYCLE CHECKPOINT PROTEIN RAD17"/>
    <property type="match status" value="1"/>
</dbReference>
<keyword evidence="7" id="KW-0131">Cell cycle</keyword>
<dbReference type="OrthoDB" id="552695at2759"/>